<evidence type="ECO:0000313" key="1">
    <source>
        <dbReference type="EMBL" id="CAJ2629549.1"/>
    </source>
</evidence>
<gene>
    <name evidence="1" type="ORF">MILVUS5_LOCUS1505</name>
</gene>
<reference evidence="1" key="1">
    <citation type="submission" date="2023-10" db="EMBL/GenBank/DDBJ databases">
        <authorList>
            <person name="Rodriguez Cubillos JULIANA M."/>
            <person name="De Vega J."/>
        </authorList>
    </citation>
    <scope>NUCLEOTIDE SEQUENCE</scope>
</reference>
<organism evidence="1 2">
    <name type="scientific">Trifolium pratense</name>
    <name type="common">Red clover</name>
    <dbReference type="NCBI Taxonomy" id="57577"/>
    <lineage>
        <taxon>Eukaryota</taxon>
        <taxon>Viridiplantae</taxon>
        <taxon>Streptophyta</taxon>
        <taxon>Embryophyta</taxon>
        <taxon>Tracheophyta</taxon>
        <taxon>Spermatophyta</taxon>
        <taxon>Magnoliopsida</taxon>
        <taxon>eudicotyledons</taxon>
        <taxon>Gunneridae</taxon>
        <taxon>Pentapetalae</taxon>
        <taxon>rosids</taxon>
        <taxon>fabids</taxon>
        <taxon>Fabales</taxon>
        <taxon>Fabaceae</taxon>
        <taxon>Papilionoideae</taxon>
        <taxon>50 kb inversion clade</taxon>
        <taxon>NPAAA clade</taxon>
        <taxon>Hologalegina</taxon>
        <taxon>IRL clade</taxon>
        <taxon>Trifolieae</taxon>
        <taxon>Trifolium</taxon>
    </lineage>
</organism>
<dbReference type="EMBL" id="CASHSV030000001">
    <property type="protein sequence ID" value="CAJ2629549.1"/>
    <property type="molecule type" value="Genomic_DNA"/>
</dbReference>
<name>A0ACB0IBA1_TRIPR</name>
<evidence type="ECO:0000313" key="2">
    <source>
        <dbReference type="Proteomes" id="UP001177021"/>
    </source>
</evidence>
<accession>A0ACB0IBA1</accession>
<dbReference type="Proteomes" id="UP001177021">
    <property type="component" value="Unassembled WGS sequence"/>
</dbReference>
<sequence length="93" mass="10750">MNSIHEVYKITKVQTFIRVDIDGWIFCRTYMVQVRIPTSKSLLGVDIDGWGVDIDGWIFCRTYLVQVRIPTSKSLLGLVVFPNLSLIILIAWY</sequence>
<keyword evidence="2" id="KW-1185">Reference proteome</keyword>
<proteinExistence type="predicted"/>
<comment type="caution">
    <text evidence="1">The sequence shown here is derived from an EMBL/GenBank/DDBJ whole genome shotgun (WGS) entry which is preliminary data.</text>
</comment>
<protein>
    <submittedName>
        <fullName evidence="1">Uncharacterized protein</fullName>
    </submittedName>
</protein>